<dbReference type="Gene3D" id="3.40.50.300">
    <property type="entry name" value="P-loop containing nucleotide triphosphate hydrolases"/>
    <property type="match status" value="1"/>
</dbReference>
<dbReference type="OrthoDB" id="416553at2759"/>
<dbReference type="PIRSF" id="PIRSF006698">
    <property type="entry name" value="Septin"/>
    <property type="match status" value="1"/>
</dbReference>
<evidence type="ECO:0000256" key="3">
    <source>
        <dbReference type="ARBA" id="ARBA00023134"/>
    </source>
</evidence>
<dbReference type="EMBL" id="LXPE01000006">
    <property type="protein sequence ID" value="OBA27829.1"/>
    <property type="molecule type" value="Genomic_DNA"/>
</dbReference>
<dbReference type="CDD" id="cd01850">
    <property type="entry name" value="CDC_Septin"/>
    <property type="match status" value="1"/>
</dbReference>
<dbReference type="AlphaFoldDB" id="A0A1B7TGF9"/>
<evidence type="ECO:0000313" key="7">
    <source>
        <dbReference type="EMBL" id="OBA27829.1"/>
    </source>
</evidence>
<dbReference type="InterPro" id="IPR030379">
    <property type="entry name" value="G_SEPTIN_dom"/>
</dbReference>
<dbReference type="GO" id="GO:0031105">
    <property type="term" value="C:septin complex"/>
    <property type="evidence" value="ECO:0007669"/>
    <property type="project" value="UniProtKB-ARBA"/>
</dbReference>
<comment type="subcellular location">
    <subcellularLocation>
        <location evidence="1">Bud neck</location>
    </subcellularLocation>
</comment>
<evidence type="ECO:0000256" key="5">
    <source>
        <dbReference type="SAM" id="Coils"/>
    </source>
</evidence>
<dbReference type="PANTHER" id="PTHR18884">
    <property type="entry name" value="SEPTIN"/>
    <property type="match status" value="1"/>
</dbReference>
<keyword evidence="8" id="KW-1185">Reference proteome</keyword>
<name>A0A1B7TGF9_9ASCO</name>
<comment type="similarity">
    <text evidence="4">Belongs to the TRAFAC class TrmE-Era-EngA-EngB-Septin-like GTPase superfamily. Septin GTPase family.</text>
</comment>
<dbReference type="PROSITE" id="PS51719">
    <property type="entry name" value="G_SEPTIN"/>
    <property type="match status" value="1"/>
</dbReference>
<dbReference type="Proteomes" id="UP000092321">
    <property type="component" value="Unassembled WGS sequence"/>
</dbReference>
<organism evidence="7 8">
    <name type="scientific">Hanseniaspora valbyensis NRRL Y-1626</name>
    <dbReference type="NCBI Taxonomy" id="766949"/>
    <lineage>
        <taxon>Eukaryota</taxon>
        <taxon>Fungi</taxon>
        <taxon>Dikarya</taxon>
        <taxon>Ascomycota</taxon>
        <taxon>Saccharomycotina</taxon>
        <taxon>Saccharomycetes</taxon>
        <taxon>Saccharomycodales</taxon>
        <taxon>Saccharomycodaceae</taxon>
        <taxon>Hanseniaspora</taxon>
    </lineage>
</organism>
<evidence type="ECO:0000256" key="1">
    <source>
        <dbReference type="ARBA" id="ARBA00004266"/>
    </source>
</evidence>
<evidence type="ECO:0000313" key="8">
    <source>
        <dbReference type="Proteomes" id="UP000092321"/>
    </source>
</evidence>
<keyword evidence="2 4" id="KW-0547">Nucleotide-binding</keyword>
<dbReference type="GO" id="GO:0005525">
    <property type="term" value="F:GTP binding"/>
    <property type="evidence" value="ECO:0007669"/>
    <property type="project" value="UniProtKB-KW"/>
</dbReference>
<keyword evidence="3 4" id="KW-0342">GTP-binding</keyword>
<keyword evidence="5" id="KW-0175">Coiled coil</keyword>
<feature type="coiled-coil region" evidence="5">
    <location>
        <begin position="383"/>
        <end position="417"/>
    </location>
</feature>
<dbReference type="InterPro" id="IPR016491">
    <property type="entry name" value="Septin"/>
</dbReference>
<dbReference type="GO" id="GO:0005935">
    <property type="term" value="C:cellular bud neck"/>
    <property type="evidence" value="ECO:0007669"/>
    <property type="project" value="UniProtKB-SubCell"/>
</dbReference>
<dbReference type="SUPFAM" id="SSF52540">
    <property type="entry name" value="P-loop containing nucleoside triphosphate hydrolases"/>
    <property type="match status" value="1"/>
</dbReference>
<evidence type="ECO:0000256" key="2">
    <source>
        <dbReference type="ARBA" id="ARBA00022741"/>
    </source>
</evidence>
<comment type="caution">
    <text evidence="7">The sequence shown here is derived from an EMBL/GenBank/DDBJ whole genome shotgun (WGS) entry which is preliminary data.</text>
</comment>
<evidence type="ECO:0000259" key="6">
    <source>
        <dbReference type="PROSITE" id="PS51719"/>
    </source>
</evidence>
<gene>
    <name evidence="7" type="ORF">HANVADRAFT_51944</name>
</gene>
<reference evidence="8" key="1">
    <citation type="journal article" date="2016" name="Proc. Natl. Acad. Sci. U.S.A.">
        <title>Comparative genomics of biotechnologically important yeasts.</title>
        <authorList>
            <person name="Riley R."/>
            <person name="Haridas S."/>
            <person name="Wolfe K.H."/>
            <person name="Lopes M.R."/>
            <person name="Hittinger C.T."/>
            <person name="Goeker M."/>
            <person name="Salamov A.A."/>
            <person name="Wisecaver J.H."/>
            <person name="Long T.M."/>
            <person name="Calvey C.H."/>
            <person name="Aerts A.L."/>
            <person name="Barry K.W."/>
            <person name="Choi C."/>
            <person name="Clum A."/>
            <person name="Coughlan A.Y."/>
            <person name="Deshpande S."/>
            <person name="Douglass A.P."/>
            <person name="Hanson S.J."/>
            <person name="Klenk H.-P."/>
            <person name="LaButti K.M."/>
            <person name="Lapidus A."/>
            <person name="Lindquist E.A."/>
            <person name="Lipzen A.M."/>
            <person name="Meier-Kolthoff J.P."/>
            <person name="Ohm R.A."/>
            <person name="Otillar R.P."/>
            <person name="Pangilinan J.L."/>
            <person name="Peng Y."/>
            <person name="Rokas A."/>
            <person name="Rosa C.A."/>
            <person name="Scheuner C."/>
            <person name="Sibirny A.A."/>
            <person name="Slot J.C."/>
            <person name="Stielow J.B."/>
            <person name="Sun H."/>
            <person name="Kurtzman C.P."/>
            <person name="Blackwell M."/>
            <person name="Grigoriev I.V."/>
            <person name="Jeffries T.W."/>
        </authorList>
    </citation>
    <scope>NUCLEOTIDE SEQUENCE [LARGE SCALE GENOMIC DNA]</scope>
    <source>
        <strain evidence="8">NRRL Y-1626</strain>
    </source>
</reference>
<dbReference type="Pfam" id="PF00735">
    <property type="entry name" value="Septin"/>
    <property type="match status" value="1"/>
</dbReference>
<proteinExistence type="inferred from homology"/>
<feature type="domain" description="Septin-type G" evidence="6">
    <location>
        <begin position="32"/>
        <end position="324"/>
    </location>
</feature>
<accession>A0A1B7TGF9</accession>
<evidence type="ECO:0000256" key="4">
    <source>
        <dbReference type="RuleBase" id="RU004560"/>
    </source>
</evidence>
<dbReference type="InterPro" id="IPR027417">
    <property type="entry name" value="P-loop_NTPase"/>
</dbReference>
<protein>
    <submittedName>
        <fullName evidence="7">Septin-domain-containing protein</fullName>
    </submittedName>
</protein>
<sequence length="419" mass="48834">MSSVKANIPEIGISELPNQVYKKILTNASEYNEQTLNLMIVGESGLGKTTFINTLFQTTLKPKQGAYEREGVDEFSKKSSNKTTSIEIIRCLLEEKNFTLKLNLIDTPGYGDFINNSKAWLPLCDFVDEQYDHFMRQEQQPFRRAKFDLRVHAVIFFIRPTNGTLKPLDVITMRELSKKSNLIPVIAKSDTLNKEELIQFKAKIRKVIEEQNIQIFTPPIFEEENSFAAGDEDAASNNRAAIQHAKQLVESMPFAIIGSEEQYEINGNKVFGRKYPWGLIEVENETHCDFRKLRSLLLRTNLLDLIHSTNDFHYEVYRKTRLQANNEENNTNTNNNNNKGINILPAPVRKMSHNPRFKEEELALKRYFTEQVKVEEQRFRQWEQNIVNERIRLNNDLEEEQNKVKKLEDQIRVLQMKSK</sequence>